<proteinExistence type="predicted"/>
<gene>
    <name evidence="2" type="ORF">T440DRAFT_407857</name>
</gene>
<feature type="compositionally biased region" description="Basic and acidic residues" evidence="1">
    <location>
        <begin position="14"/>
        <end position="27"/>
    </location>
</feature>
<dbReference type="EMBL" id="MU006346">
    <property type="protein sequence ID" value="KAF2845490.1"/>
    <property type="molecule type" value="Genomic_DNA"/>
</dbReference>
<evidence type="ECO:0000256" key="1">
    <source>
        <dbReference type="SAM" id="MobiDB-lite"/>
    </source>
</evidence>
<dbReference type="AlphaFoldDB" id="A0A6A7AQ93"/>
<organism evidence="2 3">
    <name type="scientific">Plenodomus tracheiphilus IPT5</name>
    <dbReference type="NCBI Taxonomy" id="1408161"/>
    <lineage>
        <taxon>Eukaryota</taxon>
        <taxon>Fungi</taxon>
        <taxon>Dikarya</taxon>
        <taxon>Ascomycota</taxon>
        <taxon>Pezizomycotina</taxon>
        <taxon>Dothideomycetes</taxon>
        <taxon>Pleosporomycetidae</taxon>
        <taxon>Pleosporales</taxon>
        <taxon>Pleosporineae</taxon>
        <taxon>Leptosphaeriaceae</taxon>
        <taxon>Plenodomus</taxon>
    </lineage>
</organism>
<sequence length="120" mass="13304">MSQRRRAVTPSARSVEDSQHSRSEKNNRAASQRVPPGLIVAKSFNEEGQPAVEEVFDCRRKRVSEETGFTAVISRQEKSKVRDGGLGTAISRGMQQAGSAIRSLFQRPKEWSSTKDELNG</sequence>
<reference evidence="2" key="1">
    <citation type="submission" date="2020-01" db="EMBL/GenBank/DDBJ databases">
        <authorList>
            <consortium name="DOE Joint Genome Institute"/>
            <person name="Haridas S."/>
            <person name="Albert R."/>
            <person name="Binder M."/>
            <person name="Bloem J."/>
            <person name="Labutti K."/>
            <person name="Salamov A."/>
            <person name="Andreopoulos B."/>
            <person name="Baker S.E."/>
            <person name="Barry K."/>
            <person name="Bills G."/>
            <person name="Bluhm B.H."/>
            <person name="Cannon C."/>
            <person name="Castanera R."/>
            <person name="Culley D.E."/>
            <person name="Daum C."/>
            <person name="Ezra D."/>
            <person name="Gonzalez J.B."/>
            <person name="Henrissat B."/>
            <person name="Kuo A."/>
            <person name="Liang C."/>
            <person name="Lipzen A."/>
            <person name="Lutzoni F."/>
            <person name="Magnuson J."/>
            <person name="Mondo S."/>
            <person name="Nolan M."/>
            <person name="Ohm R."/>
            <person name="Pangilinan J."/>
            <person name="Park H.-J."/>
            <person name="Ramirez L."/>
            <person name="Alfaro M."/>
            <person name="Sun H."/>
            <person name="Tritt A."/>
            <person name="Yoshinaga Y."/>
            <person name="Zwiers L.-H."/>
            <person name="Turgeon B.G."/>
            <person name="Goodwin S.B."/>
            <person name="Spatafora J.W."/>
            <person name="Crous P.W."/>
            <person name="Grigoriev I.V."/>
        </authorList>
    </citation>
    <scope>NUCLEOTIDE SEQUENCE</scope>
    <source>
        <strain evidence="2">IPT5</strain>
    </source>
</reference>
<evidence type="ECO:0000313" key="2">
    <source>
        <dbReference type="EMBL" id="KAF2845490.1"/>
    </source>
</evidence>
<name>A0A6A7AQ93_9PLEO</name>
<dbReference type="OrthoDB" id="3796476at2759"/>
<protein>
    <submittedName>
        <fullName evidence="2">Uncharacterized protein</fullName>
    </submittedName>
</protein>
<keyword evidence="3" id="KW-1185">Reference proteome</keyword>
<accession>A0A6A7AQ93</accession>
<feature type="region of interest" description="Disordered" evidence="1">
    <location>
        <begin position="1"/>
        <end position="36"/>
    </location>
</feature>
<evidence type="ECO:0000313" key="3">
    <source>
        <dbReference type="Proteomes" id="UP000799423"/>
    </source>
</evidence>
<dbReference type="Proteomes" id="UP000799423">
    <property type="component" value="Unassembled WGS sequence"/>
</dbReference>